<dbReference type="PANTHER" id="PTHR48075">
    <property type="entry name" value="3-HYDROXYACYL-COA DEHYDROGENASE FAMILY PROTEIN"/>
    <property type="match status" value="1"/>
</dbReference>
<sequence length="369" mass="39547">MTDHITETGVVGAGLMGRDIAGLLANAGYPVTQVDVDAEVLEDARTYHESELPAELRATSLENRRDPADRIAYDTDVAALAGTDFVVEAVPESLALKREVAASLEDVLSPEAVIGTNTSSLTPGEIAAGLEHPERVVLFHFANPALRRDLVEIAGDDATDGALETAREVASAIDREPIRLEREYRANGLSRLSASIKCAATWELLEADVAAVDTGAQAVGFDRGPLELIDLIGLDVHLATVDNLEAAYGDRYTPPAEVRARVERLVREGNLGKKSGAGFFEWDGSTCLVPEPDEPHDVTPILAALVNEGNRLVADGIADPATVDEILKRGGDSEVGPFDLQETFGDEFLRNALETRYEETGASIYDPTF</sequence>
<dbReference type="InterPro" id="IPR013328">
    <property type="entry name" value="6PGD_dom2"/>
</dbReference>
<evidence type="ECO:0000259" key="2">
    <source>
        <dbReference type="Pfam" id="PF00725"/>
    </source>
</evidence>
<dbReference type="InterPro" id="IPR036291">
    <property type="entry name" value="NAD(P)-bd_dom_sf"/>
</dbReference>
<dbReference type="Pfam" id="PF00725">
    <property type="entry name" value="3HCDH"/>
    <property type="match status" value="2"/>
</dbReference>
<dbReference type="RefSeq" id="WP_254159897.1">
    <property type="nucleotide sequence ID" value="NZ_CP100355.1"/>
</dbReference>
<accession>A0A9E7SYJ4</accession>
<dbReference type="SUPFAM" id="SSF48179">
    <property type="entry name" value="6-phosphogluconate dehydrogenase C-terminal domain-like"/>
    <property type="match status" value="2"/>
</dbReference>
<dbReference type="GO" id="GO:0016616">
    <property type="term" value="F:oxidoreductase activity, acting on the CH-OH group of donors, NAD or NADP as acceptor"/>
    <property type="evidence" value="ECO:0007669"/>
    <property type="project" value="InterPro"/>
</dbReference>
<dbReference type="PANTHER" id="PTHR48075:SF5">
    <property type="entry name" value="3-HYDROXYBUTYRYL-COA DEHYDROGENASE"/>
    <property type="match status" value="1"/>
</dbReference>
<dbReference type="GO" id="GO:0006631">
    <property type="term" value="P:fatty acid metabolic process"/>
    <property type="evidence" value="ECO:0007669"/>
    <property type="project" value="InterPro"/>
</dbReference>
<keyword evidence="1" id="KW-0560">Oxidoreductase</keyword>
<dbReference type="AlphaFoldDB" id="A0A9E7SYJ4"/>
<feature type="domain" description="3-hydroxyacyl-CoA dehydrogenase NAD binding" evidence="3">
    <location>
        <begin position="9"/>
        <end position="180"/>
    </location>
</feature>
<dbReference type="InterPro" id="IPR006108">
    <property type="entry name" value="3HC_DH_C"/>
</dbReference>
<dbReference type="KEGG" id="sawl:NGM29_07770"/>
<feature type="domain" description="3-hydroxyacyl-CoA dehydrogenase C-terminal" evidence="2">
    <location>
        <begin position="204"/>
        <end position="282"/>
    </location>
</feature>
<keyword evidence="5" id="KW-1185">Reference proteome</keyword>
<dbReference type="GO" id="GO:0070403">
    <property type="term" value="F:NAD+ binding"/>
    <property type="evidence" value="ECO:0007669"/>
    <property type="project" value="InterPro"/>
</dbReference>
<proteinExistence type="predicted"/>
<evidence type="ECO:0000256" key="1">
    <source>
        <dbReference type="ARBA" id="ARBA00023002"/>
    </source>
</evidence>
<dbReference type="SUPFAM" id="SSF51735">
    <property type="entry name" value="NAD(P)-binding Rossmann-fold domains"/>
    <property type="match status" value="1"/>
</dbReference>
<organism evidence="4 5">
    <name type="scientific">Natronosalvus rutilus</name>
    <dbReference type="NCBI Taxonomy" id="2953753"/>
    <lineage>
        <taxon>Archaea</taxon>
        <taxon>Methanobacteriati</taxon>
        <taxon>Methanobacteriota</taxon>
        <taxon>Stenosarchaea group</taxon>
        <taxon>Halobacteria</taxon>
        <taxon>Halobacteriales</taxon>
        <taxon>Natrialbaceae</taxon>
        <taxon>Natronosalvus</taxon>
    </lineage>
</organism>
<dbReference type="Proteomes" id="UP001056855">
    <property type="component" value="Chromosome"/>
</dbReference>
<dbReference type="InterPro" id="IPR008927">
    <property type="entry name" value="6-PGluconate_DH-like_C_sf"/>
</dbReference>
<name>A0A9E7SYJ4_9EURY</name>
<dbReference type="GeneID" id="73289934"/>
<gene>
    <name evidence="4" type="ORF">NGM29_07770</name>
</gene>
<dbReference type="Gene3D" id="1.10.1040.10">
    <property type="entry name" value="N-(1-d-carboxylethyl)-l-norvaline Dehydrogenase, domain 2"/>
    <property type="match status" value="2"/>
</dbReference>
<protein>
    <submittedName>
        <fullName evidence="4">3-hydroxyacyl-CoA dehydrogenase</fullName>
    </submittedName>
</protein>
<feature type="domain" description="3-hydroxyacyl-CoA dehydrogenase C-terminal" evidence="2">
    <location>
        <begin position="301"/>
        <end position="367"/>
    </location>
</feature>
<dbReference type="Pfam" id="PF02737">
    <property type="entry name" value="3HCDH_N"/>
    <property type="match status" value="1"/>
</dbReference>
<dbReference type="InterPro" id="IPR006176">
    <property type="entry name" value="3-OHacyl-CoA_DH_NAD-bd"/>
</dbReference>
<evidence type="ECO:0000259" key="3">
    <source>
        <dbReference type="Pfam" id="PF02737"/>
    </source>
</evidence>
<evidence type="ECO:0000313" key="4">
    <source>
        <dbReference type="EMBL" id="UTF55138.1"/>
    </source>
</evidence>
<dbReference type="Gene3D" id="3.40.50.720">
    <property type="entry name" value="NAD(P)-binding Rossmann-like Domain"/>
    <property type="match status" value="1"/>
</dbReference>
<dbReference type="EMBL" id="CP100355">
    <property type="protein sequence ID" value="UTF55138.1"/>
    <property type="molecule type" value="Genomic_DNA"/>
</dbReference>
<evidence type="ECO:0000313" key="5">
    <source>
        <dbReference type="Proteomes" id="UP001056855"/>
    </source>
</evidence>
<reference evidence="4" key="1">
    <citation type="submission" date="2022-06" db="EMBL/GenBank/DDBJ databases">
        <title>Diverse halophilic archaea isolated from saline environments.</title>
        <authorList>
            <person name="Cui H.-L."/>
        </authorList>
    </citation>
    <scope>NUCLEOTIDE SEQUENCE</scope>
    <source>
        <strain evidence="4">WLHS1</strain>
    </source>
</reference>